<dbReference type="GO" id="GO:0006203">
    <property type="term" value="P:dGTP catabolic process"/>
    <property type="evidence" value="ECO:0007669"/>
    <property type="project" value="TreeGrafter"/>
</dbReference>
<dbReference type="SUPFAM" id="SSF109604">
    <property type="entry name" value="HD-domain/PDEase-like"/>
    <property type="match status" value="1"/>
</dbReference>
<feature type="region of interest" description="Disordered" evidence="1">
    <location>
        <begin position="441"/>
        <end position="537"/>
    </location>
</feature>
<gene>
    <name evidence="3" type="ORF">HYPSUDRAFT_207340</name>
</gene>
<name>A0A0D2NAF0_HYPSF</name>
<dbReference type="GO" id="GO:0008832">
    <property type="term" value="F:dGTPase activity"/>
    <property type="evidence" value="ECO:0007669"/>
    <property type="project" value="TreeGrafter"/>
</dbReference>
<accession>A0A0D2NAF0</accession>
<dbReference type="OMA" id="PRWTHEA"/>
<reference evidence="4" key="1">
    <citation type="submission" date="2014-04" db="EMBL/GenBank/DDBJ databases">
        <title>Evolutionary Origins and Diversification of the Mycorrhizal Mutualists.</title>
        <authorList>
            <consortium name="DOE Joint Genome Institute"/>
            <consortium name="Mycorrhizal Genomics Consortium"/>
            <person name="Kohler A."/>
            <person name="Kuo A."/>
            <person name="Nagy L.G."/>
            <person name="Floudas D."/>
            <person name="Copeland A."/>
            <person name="Barry K.W."/>
            <person name="Cichocki N."/>
            <person name="Veneault-Fourrey C."/>
            <person name="LaButti K."/>
            <person name="Lindquist E.A."/>
            <person name="Lipzen A."/>
            <person name="Lundell T."/>
            <person name="Morin E."/>
            <person name="Murat C."/>
            <person name="Riley R."/>
            <person name="Ohm R."/>
            <person name="Sun H."/>
            <person name="Tunlid A."/>
            <person name="Henrissat B."/>
            <person name="Grigoriev I.V."/>
            <person name="Hibbett D.S."/>
            <person name="Martin F."/>
        </authorList>
    </citation>
    <scope>NUCLEOTIDE SEQUENCE [LARGE SCALE GENOMIC DNA]</scope>
    <source>
        <strain evidence="4">FD-334 SS-4</strain>
    </source>
</reference>
<dbReference type="GO" id="GO:0005634">
    <property type="term" value="C:nucleus"/>
    <property type="evidence" value="ECO:0007669"/>
    <property type="project" value="TreeGrafter"/>
</dbReference>
<evidence type="ECO:0000256" key="1">
    <source>
        <dbReference type="SAM" id="MobiDB-lite"/>
    </source>
</evidence>
<protein>
    <recommendedName>
        <fullName evidence="2">HD/PDEase domain-containing protein</fullName>
    </recommendedName>
</protein>
<evidence type="ECO:0000313" key="3">
    <source>
        <dbReference type="EMBL" id="KJA16104.1"/>
    </source>
</evidence>
<dbReference type="InterPro" id="IPR045509">
    <property type="entry name" value="HD_assoc_2"/>
</dbReference>
<proteinExistence type="predicted"/>
<dbReference type="InterPro" id="IPR050135">
    <property type="entry name" value="dGTPase-like"/>
</dbReference>
<dbReference type="EMBL" id="KN817628">
    <property type="protein sequence ID" value="KJA16104.1"/>
    <property type="molecule type" value="Genomic_DNA"/>
</dbReference>
<dbReference type="InterPro" id="IPR003607">
    <property type="entry name" value="HD/PDEase_dom"/>
</dbReference>
<dbReference type="Proteomes" id="UP000054270">
    <property type="component" value="Unassembled WGS sequence"/>
</dbReference>
<evidence type="ECO:0000259" key="2">
    <source>
        <dbReference type="SMART" id="SM00471"/>
    </source>
</evidence>
<dbReference type="PANTHER" id="PTHR11373:SF4">
    <property type="entry name" value="DEOXYNUCLEOSIDE TRIPHOSPHATE TRIPHOSPHOHYDROLASE SAMHD1"/>
    <property type="match status" value="1"/>
</dbReference>
<dbReference type="Gene3D" id="3.30.70.2760">
    <property type="match status" value="1"/>
</dbReference>
<dbReference type="AlphaFoldDB" id="A0A0D2NAF0"/>
<dbReference type="CDD" id="cd00077">
    <property type="entry name" value="HDc"/>
    <property type="match status" value="1"/>
</dbReference>
<dbReference type="Pfam" id="PF01966">
    <property type="entry name" value="HD"/>
    <property type="match status" value="1"/>
</dbReference>
<keyword evidence="4" id="KW-1185">Reference proteome</keyword>
<dbReference type="Pfam" id="PF19276">
    <property type="entry name" value="HD_assoc_2"/>
    <property type="match status" value="1"/>
</dbReference>
<dbReference type="InterPro" id="IPR006674">
    <property type="entry name" value="HD_domain"/>
</dbReference>
<dbReference type="SMART" id="SM00471">
    <property type="entry name" value="HDc"/>
    <property type="match status" value="1"/>
</dbReference>
<sequence>MDYSCAVQTRDIKDPIHGNIQVYPALAAFIDTAQFQRLRNIKQLGTTSYVWPAATHTRFEHSLGVAYLARKMALHLQTTQRALDITDRDVACVEIAGLCHDLGHGPWSHVWDNLFIPAVLKDVKWTHEIGSEMMFDDLVSKNNIPLPDKDHKFIKALIAGEHARVPDEKGFLFDIVANKRNGLDVDKFDYLGRDSHMCSHPLNLDIQRLLDSARVLNGQICYNMKDINLVHNFFLARFNMHTDLYNHKTTRAIEYMIVDALTAADPHLKIAQRIFDSDQYVDLSDHIMTEIESSKSPELAKAREILRCIHVRKLYRHVDFKSIEWPMRQLFRDNITSSRIIAEIKKIATLTQDTTCTLEESDVIVDFSTRSYGMRELNPVDFVRFYSKRSPDKSRHATHGVITNVLPKYFAEDVLTIFTKKVEYMALVQAGYRAVLKDLGQDSDEDEEEESDSHYAGEDVEMATTPPETDVEAPSTPKALLRKASLGVIPREGRLKSTKSTPFSNNVFTTMPNLPKPSSPSQGRGVKRRREANSSTS</sequence>
<feature type="domain" description="HD/PDEase" evidence="2">
    <location>
        <begin position="54"/>
        <end position="200"/>
    </location>
</feature>
<organism evidence="3 4">
    <name type="scientific">Hypholoma sublateritium (strain FD-334 SS-4)</name>
    <dbReference type="NCBI Taxonomy" id="945553"/>
    <lineage>
        <taxon>Eukaryota</taxon>
        <taxon>Fungi</taxon>
        <taxon>Dikarya</taxon>
        <taxon>Basidiomycota</taxon>
        <taxon>Agaricomycotina</taxon>
        <taxon>Agaricomycetes</taxon>
        <taxon>Agaricomycetidae</taxon>
        <taxon>Agaricales</taxon>
        <taxon>Agaricineae</taxon>
        <taxon>Strophariaceae</taxon>
        <taxon>Hypholoma</taxon>
    </lineage>
</organism>
<dbReference type="OrthoDB" id="9991235at2759"/>
<evidence type="ECO:0000313" key="4">
    <source>
        <dbReference type="Proteomes" id="UP000054270"/>
    </source>
</evidence>
<feature type="compositionally biased region" description="Polar residues" evidence="1">
    <location>
        <begin position="498"/>
        <end position="512"/>
    </location>
</feature>
<dbReference type="PANTHER" id="PTHR11373">
    <property type="entry name" value="DEOXYNUCLEOSIDE TRIPHOSPHATE TRIPHOSPHOHYDROLASE"/>
    <property type="match status" value="1"/>
</dbReference>
<feature type="compositionally biased region" description="Acidic residues" evidence="1">
    <location>
        <begin position="441"/>
        <end position="451"/>
    </location>
</feature>
<dbReference type="Gene3D" id="1.10.3210.10">
    <property type="entry name" value="Hypothetical protein af1432"/>
    <property type="match status" value="1"/>
</dbReference>